<accession>A0AAQ3K2I9</accession>
<feature type="compositionally biased region" description="Polar residues" evidence="1">
    <location>
        <begin position="299"/>
        <end position="315"/>
    </location>
</feature>
<dbReference type="Proteomes" id="UP001327560">
    <property type="component" value="Chromosome 3"/>
</dbReference>
<proteinExistence type="predicted"/>
<evidence type="ECO:0000259" key="2">
    <source>
        <dbReference type="Pfam" id="PF05699"/>
    </source>
</evidence>
<dbReference type="InterPro" id="IPR012337">
    <property type="entry name" value="RNaseH-like_sf"/>
</dbReference>
<evidence type="ECO:0000313" key="3">
    <source>
        <dbReference type="EMBL" id="WOL00738.1"/>
    </source>
</evidence>
<dbReference type="InterPro" id="IPR008906">
    <property type="entry name" value="HATC_C_dom"/>
</dbReference>
<gene>
    <name evidence="3" type="ORF">Cni_G09451</name>
</gene>
<feature type="region of interest" description="Disordered" evidence="1">
    <location>
        <begin position="359"/>
        <end position="387"/>
    </location>
</feature>
<reference evidence="3 4" key="1">
    <citation type="submission" date="2023-10" db="EMBL/GenBank/DDBJ databases">
        <title>Chromosome-scale genome assembly provides insights into flower coloration mechanisms of Canna indica.</title>
        <authorList>
            <person name="Li C."/>
        </authorList>
    </citation>
    <scope>NUCLEOTIDE SEQUENCE [LARGE SCALE GENOMIC DNA]</scope>
    <source>
        <tissue evidence="3">Flower</tissue>
    </source>
</reference>
<sequence>MLISIMKNFKKRKDLIRPGVTRFATAYLTLNCPNDNKTVLMSMFSSEDWKSSKFASTPEGKKIQNMALDSRLWKNIIIYLKAAAPLITVLRLVDSDEKPAMGFIYEGMSSAKEKIKSNFTNVKKIYEPILKILDERWAGQLHRPLHAVAYYLNPHFHYDLNFKADDADIKQGLYNYMGRLVLDQTQRNKISMQLPNFHYARGLFDIDTTKSSRKTMLRAEWWDFYRDGCPELKKSAIRVLSLTCSSSGCECNWSAFEMVHTKKRNRLHHKKMNDLVYVMYNLKLKRNEDVYEADDESDQQPPMNDPSTGLSNETNVDGVDNGEYNVICDAILEHVESMIPDAIVEDVENVIPDVIIDEDEASCDEEEEHDDDDNDGDDIEDVGGFEF</sequence>
<dbReference type="PANTHER" id="PTHR32166">
    <property type="entry name" value="OSJNBA0013A04.12 PROTEIN"/>
    <property type="match status" value="1"/>
</dbReference>
<dbReference type="EMBL" id="CP136892">
    <property type="protein sequence ID" value="WOL00738.1"/>
    <property type="molecule type" value="Genomic_DNA"/>
</dbReference>
<name>A0AAQ3K2I9_9LILI</name>
<dbReference type="PANTHER" id="PTHR32166:SF122">
    <property type="entry name" value="OS09G0499600 PROTEIN"/>
    <property type="match status" value="1"/>
</dbReference>
<dbReference type="GO" id="GO:0046983">
    <property type="term" value="F:protein dimerization activity"/>
    <property type="evidence" value="ECO:0007669"/>
    <property type="project" value="InterPro"/>
</dbReference>
<dbReference type="SUPFAM" id="SSF53098">
    <property type="entry name" value="Ribonuclease H-like"/>
    <property type="match status" value="1"/>
</dbReference>
<dbReference type="Pfam" id="PF05699">
    <property type="entry name" value="Dimer_Tnp_hAT"/>
    <property type="match status" value="1"/>
</dbReference>
<organism evidence="3 4">
    <name type="scientific">Canna indica</name>
    <name type="common">Indian-shot</name>
    <dbReference type="NCBI Taxonomy" id="4628"/>
    <lineage>
        <taxon>Eukaryota</taxon>
        <taxon>Viridiplantae</taxon>
        <taxon>Streptophyta</taxon>
        <taxon>Embryophyta</taxon>
        <taxon>Tracheophyta</taxon>
        <taxon>Spermatophyta</taxon>
        <taxon>Magnoliopsida</taxon>
        <taxon>Liliopsida</taxon>
        <taxon>Zingiberales</taxon>
        <taxon>Cannaceae</taxon>
        <taxon>Canna</taxon>
    </lineage>
</organism>
<protein>
    <recommendedName>
        <fullName evidence="2">HAT C-terminal dimerisation domain-containing protein</fullName>
    </recommendedName>
</protein>
<feature type="domain" description="HAT C-terminal dimerisation" evidence="2">
    <location>
        <begin position="215"/>
        <end position="281"/>
    </location>
</feature>
<evidence type="ECO:0000256" key="1">
    <source>
        <dbReference type="SAM" id="MobiDB-lite"/>
    </source>
</evidence>
<keyword evidence="4" id="KW-1185">Reference proteome</keyword>
<evidence type="ECO:0000313" key="4">
    <source>
        <dbReference type="Proteomes" id="UP001327560"/>
    </source>
</evidence>
<dbReference type="AlphaFoldDB" id="A0AAQ3K2I9"/>
<feature type="region of interest" description="Disordered" evidence="1">
    <location>
        <begin position="290"/>
        <end position="317"/>
    </location>
</feature>